<accession>A0AAD6GMA6</accession>
<name>A0AAD6GMA6_9EURO</name>
<dbReference type="InterPro" id="IPR005814">
    <property type="entry name" value="Aminotrans_3"/>
</dbReference>
<evidence type="ECO:0000256" key="9">
    <source>
        <dbReference type="ARBA" id="ARBA00031787"/>
    </source>
</evidence>
<comment type="caution">
    <text evidence="12">The sequence shown here is derived from an EMBL/GenBank/DDBJ whole genome shotgun (WGS) entry which is preliminary data.</text>
</comment>
<dbReference type="FunFam" id="3.40.640.10:FF:000073">
    <property type="entry name" value="Probable 4-aminobutyrate aminotransferase"/>
    <property type="match status" value="1"/>
</dbReference>
<comment type="cofactor">
    <cofactor evidence="1">
        <name>pyridoxal 5'-phosphate</name>
        <dbReference type="ChEBI" id="CHEBI:597326"/>
    </cofactor>
</comment>
<evidence type="ECO:0000256" key="5">
    <source>
        <dbReference type="ARBA" id="ARBA00022576"/>
    </source>
</evidence>
<keyword evidence="7 11" id="KW-0663">Pyridoxal phosphate</keyword>
<gene>
    <name evidence="12" type="ORF">N7450_010321</name>
</gene>
<dbReference type="InterPro" id="IPR015421">
    <property type="entry name" value="PyrdxlP-dep_Trfase_major"/>
</dbReference>
<evidence type="ECO:0000256" key="2">
    <source>
        <dbReference type="ARBA" id="ARBA00008954"/>
    </source>
</evidence>
<keyword evidence="5 12" id="KW-0032">Aminotransferase</keyword>
<dbReference type="CDD" id="cd00610">
    <property type="entry name" value="OAT_like"/>
    <property type="match status" value="1"/>
</dbReference>
<dbReference type="InterPro" id="IPR015424">
    <property type="entry name" value="PyrdxlP-dep_Trfase"/>
</dbReference>
<sequence>MSSAANAFFPDEPSGPSIASKFPGEKGELALAELDKFFDASSVSMTGNYHKSYGNYMADIDGNVFLDVYAQIASLPVGYNNPTLLEVARSSEVASALINRPCLAYFPQHDWASILESGILKIAPEGLNKVFTAYSGADANEAAYKAAFMWKRQQERGGPQVEFTQEEIQSTMLNQTPGSPTLSIMSFKAGFHGRLFGSLSTTRSKAIHKIDIPAFDWPQCSFPSLKYPLEKYVEQNRIEEERCLEEAENIIRNYHNRVAAVIVEPIQSEGGDRHASANFFQRLRDITKQNNVLLIIDEVQTGLGATGKYWAHEHWGLSEPPDMVTFSKKAQAAGFYFGNPELRPSKPFRLSEYLDRGPVSVGNYLYKRIEELSQSFPDVFQNLRGKDFGTFIAFDTVKRDSFLCLAKQHGVHIGGCGDSGVRLRPMLIFQKHHADILLEVFEKIARQI</sequence>
<proteinExistence type="inferred from homology"/>
<dbReference type="EC" id="2.6.1.19" evidence="3"/>
<evidence type="ECO:0000256" key="8">
    <source>
        <dbReference type="ARBA" id="ARBA00030204"/>
    </source>
</evidence>
<comment type="similarity">
    <text evidence="2 11">Belongs to the class-III pyridoxal-phosphate-dependent aminotransferase family.</text>
</comment>
<comment type="catalytic activity">
    <reaction evidence="10">
        <text>4-aminobutanoate + 2-oxoglutarate = succinate semialdehyde + L-glutamate</text>
        <dbReference type="Rhea" id="RHEA:23352"/>
        <dbReference type="ChEBI" id="CHEBI:16810"/>
        <dbReference type="ChEBI" id="CHEBI:29985"/>
        <dbReference type="ChEBI" id="CHEBI:57706"/>
        <dbReference type="ChEBI" id="CHEBI:59888"/>
        <dbReference type="EC" id="2.6.1.19"/>
    </reaction>
</comment>
<protein>
    <recommendedName>
        <fullName evidence="4">4-aminobutyrate aminotransferase</fullName>
        <ecNumber evidence="3">2.6.1.19</ecNumber>
    </recommendedName>
    <alternativeName>
        <fullName evidence="9">GABA aminotransferase</fullName>
    </alternativeName>
    <alternativeName>
        <fullName evidence="8">Gamma-amino-N-butyrate transaminase</fullName>
    </alternativeName>
</protein>
<dbReference type="Gene3D" id="3.90.1150.10">
    <property type="entry name" value="Aspartate Aminotransferase, domain 1"/>
    <property type="match status" value="1"/>
</dbReference>
<evidence type="ECO:0000256" key="11">
    <source>
        <dbReference type="RuleBase" id="RU003560"/>
    </source>
</evidence>
<keyword evidence="13" id="KW-1185">Reference proteome</keyword>
<evidence type="ECO:0000256" key="10">
    <source>
        <dbReference type="ARBA" id="ARBA00048021"/>
    </source>
</evidence>
<evidence type="ECO:0000256" key="1">
    <source>
        <dbReference type="ARBA" id="ARBA00001933"/>
    </source>
</evidence>
<dbReference type="GO" id="GO:0030170">
    <property type="term" value="F:pyridoxal phosphate binding"/>
    <property type="evidence" value="ECO:0007669"/>
    <property type="project" value="InterPro"/>
</dbReference>
<dbReference type="Pfam" id="PF00202">
    <property type="entry name" value="Aminotran_3"/>
    <property type="match status" value="1"/>
</dbReference>
<dbReference type="PROSITE" id="PS00600">
    <property type="entry name" value="AA_TRANSFER_CLASS_3"/>
    <property type="match status" value="1"/>
</dbReference>
<evidence type="ECO:0000313" key="13">
    <source>
        <dbReference type="Proteomes" id="UP001216150"/>
    </source>
</evidence>
<keyword evidence="6" id="KW-0808">Transferase</keyword>
<organism evidence="12 13">
    <name type="scientific">Penicillium hetheringtonii</name>
    <dbReference type="NCBI Taxonomy" id="911720"/>
    <lineage>
        <taxon>Eukaryota</taxon>
        <taxon>Fungi</taxon>
        <taxon>Dikarya</taxon>
        <taxon>Ascomycota</taxon>
        <taxon>Pezizomycotina</taxon>
        <taxon>Eurotiomycetes</taxon>
        <taxon>Eurotiomycetidae</taxon>
        <taxon>Eurotiales</taxon>
        <taxon>Aspergillaceae</taxon>
        <taxon>Penicillium</taxon>
    </lineage>
</organism>
<dbReference type="AlphaFoldDB" id="A0AAD6GMA6"/>
<evidence type="ECO:0000256" key="6">
    <source>
        <dbReference type="ARBA" id="ARBA00022679"/>
    </source>
</evidence>
<reference evidence="12 13" key="1">
    <citation type="journal article" date="2023" name="IMA Fungus">
        <title>Comparative genomic study of the Penicillium genus elucidates a diverse pangenome and 15 lateral gene transfer events.</title>
        <authorList>
            <person name="Petersen C."/>
            <person name="Sorensen T."/>
            <person name="Nielsen M.R."/>
            <person name="Sondergaard T.E."/>
            <person name="Sorensen J.L."/>
            <person name="Fitzpatrick D.A."/>
            <person name="Frisvad J.C."/>
            <person name="Nielsen K.L."/>
        </authorList>
    </citation>
    <scope>NUCLEOTIDE SEQUENCE [LARGE SCALE GENOMIC DNA]</scope>
    <source>
        <strain evidence="12 13">IBT 29057</strain>
    </source>
</reference>
<dbReference type="Proteomes" id="UP001216150">
    <property type="component" value="Unassembled WGS sequence"/>
</dbReference>
<evidence type="ECO:0000256" key="3">
    <source>
        <dbReference type="ARBA" id="ARBA00012912"/>
    </source>
</evidence>
<dbReference type="GO" id="GO:0034386">
    <property type="term" value="F:4-aminobutyrate:2-oxoglutarate transaminase activity"/>
    <property type="evidence" value="ECO:0007669"/>
    <property type="project" value="UniProtKB-EC"/>
</dbReference>
<dbReference type="EMBL" id="JAQJAC010000009">
    <property type="protein sequence ID" value="KAJ5573337.1"/>
    <property type="molecule type" value="Genomic_DNA"/>
</dbReference>
<dbReference type="PIRSF" id="PIRSF000521">
    <property type="entry name" value="Transaminase_4ab_Lys_Orn"/>
    <property type="match status" value="1"/>
</dbReference>
<dbReference type="PANTHER" id="PTHR43206:SF1">
    <property type="entry name" value="4-AMINOBUTYRATE AMINOTRANSFERASE, MITOCHONDRIAL"/>
    <property type="match status" value="1"/>
</dbReference>
<dbReference type="Gene3D" id="3.40.640.10">
    <property type="entry name" value="Type I PLP-dependent aspartate aminotransferase-like (Major domain)"/>
    <property type="match status" value="1"/>
</dbReference>
<evidence type="ECO:0000313" key="12">
    <source>
        <dbReference type="EMBL" id="KAJ5573337.1"/>
    </source>
</evidence>
<dbReference type="SUPFAM" id="SSF53383">
    <property type="entry name" value="PLP-dependent transferases"/>
    <property type="match status" value="1"/>
</dbReference>
<dbReference type="InterPro" id="IPR015422">
    <property type="entry name" value="PyrdxlP-dep_Trfase_small"/>
</dbReference>
<evidence type="ECO:0000256" key="4">
    <source>
        <dbReference type="ARBA" id="ARBA00018543"/>
    </source>
</evidence>
<dbReference type="GO" id="GO:0009450">
    <property type="term" value="P:gamma-aminobutyric acid catabolic process"/>
    <property type="evidence" value="ECO:0007669"/>
    <property type="project" value="TreeGrafter"/>
</dbReference>
<dbReference type="GO" id="GO:0005739">
    <property type="term" value="C:mitochondrion"/>
    <property type="evidence" value="ECO:0007669"/>
    <property type="project" value="TreeGrafter"/>
</dbReference>
<evidence type="ECO:0000256" key="7">
    <source>
        <dbReference type="ARBA" id="ARBA00022898"/>
    </source>
</evidence>
<dbReference type="InterPro" id="IPR049704">
    <property type="entry name" value="Aminotrans_3_PPA_site"/>
</dbReference>
<dbReference type="PANTHER" id="PTHR43206">
    <property type="entry name" value="AMINOTRANSFERASE"/>
    <property type="match status" value="1"/>
</dbReference>